<evidence type="ECO:0000313" key="2">
    <source>
        <dbReference type="Proteomes" id="UP001589568"/>
    </source>
</evidence>
<sequence length="89" mass="9268">MGWHSAVCPVMGLRGELRTTTAAGSSREADHVLAGRPAAVAVGLAAAEFASFLPHHPRGAGARMMTMTMMKMRMMTTSAGACAARPHVC</sequence>
<reference evidence="1 2" key="1">
    <citation type="submission" date="2024-09" db="EMBL/GenBank/DDBJ databases">
        <authorList>
            <person name="Sun Q."/>
            <person name="Mori K."/>
        </authorList>
    </citation>
    <scope>NUCLEOTIDE SEQUENCE [LARGE SCALE GENOMIC DNA]</scope>
    <source>
        <strain evidence="1 2">JCM 3324</strain>
    </source>
</reference>
<dbReference type="EMBL" id="JBHMCF010000015">
    <property type="protein sequence ID" value="MFB9471756.1"/>
    <property type="molecule type" value="Genomic_DNA"/>
</dbReference>
<name>A0ABV5NNH1_9ACTN</name>
<protein>
    <submittedName>
        <fullName evidence="1">Uncharacterized protein</fullName>
    </submittedName>
</protein>
<accession>A0ABV5NNH1</accession>
<dbReference type="RefSeq" id="WP_379483601.1">
    <property type="nucleotide sequence ID" value="NZ_JBHMCF010000015.1"/>
</dbReference>
<comment type="caution">
    <text evidence="1">The sequence shown here is derived from an EMBL/GenBank/DDBJ whole genome shotgun (WGS) entry which is preliminary data.</text>
</comment>
<dbReference type="Proteomes" id="UP001589568">
    <property type="component" value="Unassembled WGS sequence"/>
</dbReference>
<gene>
    <name evidence="1" type="ORF">ACFFR3_19730</name>
</gene>
<organism evidence="1 2">
    <name type="scientific">Nonomuraea salmonea</name>
    <dbReference type="NCBI Taxonomy" id="46181"/>
    <lineage>
        <taxon>Bacteria</taxon>
        <taxon>Bacillati</taxon>
        <taxon>Actinomycetota</taxon>
        <taxon>Actinomycetes</taxon>
        <taxon>Streptosporangiales</taxon>
        <taxon>Streptosporangiaceae</taxon>
        <taxon>Nonomuraea</taxon>
    </lineage>
</organism>
<evidence type="ECO:0000313" key="1">
    <source>
        <dbReference type="EMBL" id="MFB9471756.1"/>
    </source>
</evidence>
<proteinExistence type="predicted"/>
<keyword evidence="2" id="KW-1185">Reference proteome</keyword>